<accession>A0A8H4IPJ0</accession>
<evidence type="ECO:0000313" key="1">
    <source>
        <dbReference type="EMBL" id="KAF4304634.1"/>
    </source>
</evidence>
<keyword evidence="2" id="KW-1185">Reference proteome</keyword>
<gene>
    <name evidence="1" type="ORF">GTA08_BOTSDO07960</name>
</gene>
<evidence type="ECO:0000313" key="2">
    <source>
        <dbReference type="Proteomes" id="UP000572817"/>
    </source>
</evidence>
<dbReference type="Proteomes" id="UP000572817">
    <property type="component" value="Unassembled WGS sequence"/>
</dbReference>
<dbReference type="EMBL" id="WWBZ02000051">
    <property type="protein sequence ID" value="KAF4304634.1"/>
    <property type="molecule type" value="Genomic_DNA"/>
</dbReference>
<name>A0A8H4IPJ0_9PEZI</name>
<sequence length="91" mass="10151">MWSSTIGIFNQELRAMNDDRLSFKEAVKSLVVKDYTRISNVPDIGQDAIRGESTNILVRVLCRTPYQGGFAKAFASVLSEPTAKLLCRNRA</sequence>
<reference evidence="1" key="1">
    <citation type="submission" date="2020-04" db="EMBL/GenBank/DDBJ databases">
        <title>Genome Assembly and Annotation of Botryosphaeria dothidea sdau 11-99, a Latent Pathogen of Apple Fruit Ring Rot in China.</title>
        <authorList>
            <person name="Yu C."/>
            <person name="Diao Y."/>
            <person name="Lu Q."/>
            <person name="Zhao J."/>
            <person name="Cui S."/>
            <person name="Peng C."/>
            <person name="He B."/>
            <person name="Liu H."/>
        </authorList>
    </citation>
    <scope>NUCLEOTIDE SEQUENCE [LARGE SCALE GENOMIC DNA]</scope>
    <source>
        <strain evidence="1">Sdau11-99</strain>
    </source>
</reference>
<protein>
    <submittedName>
        <fullName evidence="1">Uncharacterized protein</fullName>
    </submittedName>
</protein>
<organism evidence="1 2">
    <name type="scientific">Botryosphaeria dothidea</name>
    <dbReference type="NCBI Taxonomy" id="55169"/>
    <lineage>
        <taxon>Eukaryota</taxon>
        <taxon>Fungi</taxon>
        <taxon>Dikarya</taxon>
        <taxon>Ascomycota</taxon>
        <taxon>Pezizomycotina</taxon>
        <taxon>Dothideomycetes</taxon>
        <taxon>Dothideomycetes incertae sedis</taxon>
        <taxon>Botryosphaeriales</taxon>
        <taxon>Botryosphaeriaceae</taxon>
        <taxon>Botryosphaeria</taxon>
    </lineage>
</organism>
<comment type="caution">
    <text evidence="1">The sequence shown here is derived from an EMBL/GenBank/DDBJ whole genome shotgun (WGS) entry which is preliminary data.</text>
</comment>
<proteinExistence type="predicted"/>
<dbReference type="AlphaFoldDB" id="A0A8H4IPJ0"/>